<keyword evidence="4" id="KW-1185">Reference proteome</keyword>
<dbReference type="RefSeq" id="WP_221029566.1">
    <property type="nucleotide sequence ID" value="NZ_CP139781.1"/>
</dbReference>
<dbReference type="PANTHER" id="PTHR13774:SF17">
    <property type="entry name" value="PHENAZINE BIOSYNTHESIS-LIKE DOMAIN-CONTAINING PROTEIN"/>
    <property type="match status" value="1"/>
</dbReference>
<accession>A0ABZ1C5Z1</accession>
<evidence type="ECO:0000256" key="2">
    <source>
        <dbReference type="ARBA" id="ARBA00023235"/>
    </source>
</evidence>
<dbReference type="Pfam" id="PF02567">
    <property type="entry name" value="PhzC-PhzF"/>
    <property type="match status" value="1"/>
</dbReference>
<protein>
    <submittedName>
        <fullName evidence="3">PhzF family phenazine biosynthesis protein</fullName>
    </submittedName>
</protein>
<sequence length="268" mass="28873">MLELPFYWVDAFTSHPFGGNPAAIVPLPHWLPDDQLQRMAWQHGLSETAFCVRTAADHYDLRWFTPATEVDLCGHATLATAHVLTHELATVGPQITFRTASGALTVTRQTHGRLELDFPARPSVALDPTTPAATALLAALGLPSAEWIGAARDHVVVLPDQAAVAAVQPDFVRLAACDTFAVIVTAPGDDCDFVSRFFAPRAGINEDPVTGSAHCTLVPYWAAKLGQNSLHARQTSARGGELWCHLRDDRVGLAGQAVTYLRGNITLP</sequence>
<dbReference type="PANTHER" id="PTHR13774">
    <property type="entry name" value="PHENAZINE BIOSYNTHESIS PROTEIN"/>
    <property type="match status" value="1"/>
</dbReference>
<dbReference type="SUPFAM" id="SSF54506">
    <property type="entry name" value="Diaminopimelate epimerase-like"/>
    <property type="match status" value="1"/>
</dbReference>
<dbReference type="Gene3D" id="3.10.310.10">
    <property type="entry name" value="Diaminopimelate Epimerase, Chain A, domain 1"/>
    <property type="match status" value="2"/>
</dbReference>
<dbReference type="Proteomes" id="UP000738431">
    <property type="component" value="Chromosome"/>
</dbReference>
<reference evidence="3 4" key="2">
    <citation type="submission" date="2023-12" db="EMBL/GenBank/DDBJ databases">
        <title>Description of an unclassified Opitutus bacterium of Verrucomicrobiota.</title>
        <authorList>
            <person name="Zhang D.-F."/>
        </authorList>
    </citation>
    <scope>NUCLEOTIDE SEQUENCE [LARGE SCALE GENOMIC DNA]</scope>
    <source>
        <strain evidence="3 4">WL0086</strain>
    </source>
</reference>
<reference evidence="3 4" key="1">
    <citation type="submission" date="2021-08" db="EMBL/GenBank/DDBJ databases">
        <authorList>
            <person name="Zhang D."/>
            <person name="Zhang A."/>
            <person name="Wang L."/>
        </authorList>
    </citation>
    <scope>NUCLEOTIDE SEQUENCE [LARGE SCALE GENOMIC DNA]</scope>
    <source>
        <strain evidence="3 4">WL0086</strain>
    </source>
</reference>
<keyword evidence="2" id="KW-0413">Isomerase</keyword>
<evidence type="ECO:0000256" key="1">
    <source>
        <dbReference type="ARBA" id="ARBA00008270"/>
    </source>
</evidence>
<evidence type="ECO:0000313" key="4">
    <source>
        <dbReference type="Proteomes" id="UP000738431"/>
    </source>
</evidence>
<dbReference type="InterPro" id="IPR003719">
    <property type="entry name" value="Phenazine_PhzF-like"/>
</dbReference>
<dbReference type="PIRSF" id="PIRSF016184">
    <property type="entry name" value="PhzC_PhzF"/>
    <property type="match status" value="1"/>
</dbReference>
<dbReference type="NCBIfam" id="TIGR00654">
    <property type="entry name" value="PhzF_family"/>
    <property type="match status" value="1"/>
</dbReference>
<dbReference type="EMBL" id="CP139781">
    <property type="protein sequence ID" value="WRQ87019.1"/>
    <property type="molecule type" value="Genomic_DNA"/>
</dbReference>
<comment type="similarity">
    <text evidence="1">Belongs to the PhzF family.</text>
</comment>
<name>A0ABZ1C5Z1_9BACT</name>
<organism evidence="3 4">
    <name type="scientific">Actomonas aquatica</name>
    <dbReference type="NCBI Taxonomy" id="2866162"/>
    <lineage>
        <taxon>Bacteria</taxon>
        <taxon>Pseudomonadati</taxon>
        <taxon>Verrucomicrobiota</taxon>
        <taxon>Opitutia</taxon>
        <taxon>Opitutales</taxon>
        <taxon>Opitutaceae</taxon>
        <taxon>Actomonas</taxon>
    </lineage>
</organism>
<proteinExistence type="inferred from homology"/>
<gene>
    <name evidence="3" type="ORF">K1X11_019570</name>
</gene>
<evidence type="ECO:0000313" key="3">
    <source>
        <dbReference type="EMBL" id="WRQ87019.1"/>
    </source>
</evidence>